<feature type="transmembrane region" description="Helical" evidence="8">
    <location>
        <begin position="216"/>
        <end position="243"/>
    </location>
</feature>
<keyword evidence="4" id="KW-0309">Germination</keyword>
<feature type="transmembrane region" description="Helical" evidence="8">
    <location>
        <begin position="306"/>
        <end position="326"/>
    </location>
</feature>
<protein>
    <submittedName>
        <fullName evidence="9">Spore germination protein YndE</fullName>
    </submittedName>
</protein>
<feature type="transmembrane region" description="Helical" evidence="8">
    <location>
        <begin position="338"/>
        <end position="358"/>
    </location>
</feature>
<evidence type="ECO:0000256" key="4">
    <source>
        <dbReference type="ARBA" id="ARBA00022544"/>
    </source>
</evidence>
<organism evidence="9 10">
    <name type="scientific">Priestia megaterium Q3</name>
    <dbReference type="NCBI Taxonomy" id="1452722"/>
    <lineage>
        <taxon>Bacteria</taxon>
        <taxon>Bacillati</taxon>
        <taxon>Bacillota</taxon>
        <taxon>Bacilli</taxon>
        <taxon>Bacillales</taxon>
        <taxon>Bacillaceae</taxon>
        <taxon>Priestia</taxon>
    </lineage>
</organism>
<evidence type="ECO:0000256" key="5">
    <source>
        <dbReference type="ARBA" id="ARBA00022692"/>
    </source>
</evidence>
<evidence type="ECO:0000256" key="3">
    <source>
        <dbReference type="ARBA" id="ARBA00022448"/>
    </source>
</evidence>
<evidence type="ECO:0000256" key="6">
    <source>
        <dbReference type="ARBA" id="ARBA00022989"/>
    </source>
</evidence>
<dbReference type="Pfam" id="PF03845">
    <property type="entry name" value="Spore_permease"/>
    <property type="match status" value="1"/>
</dbReference>
<evidence type="ECO:0000256" key="7">
    <source>
        <dbReference type="ARBA" id="ARBA00023136"/>
    </source>
</evidence>
<feature type="transmembrane region" description="Helical" evidence="8">
    <location>
        <begin position="115"/>
        <end position="131"/>
    </location>
</feature>
<feature type="transmembrane region" description="Helical" evidence="8">
    <location>
        <begin position="77"/>
        <end position="95"/>
    </location>
</feature>
<keyword evidence="6 8" id="KW-1133">Transmembrane helix</keyword>
<feature type="transmembrane region" description="Helical" evidence="8">
    <location>
        <begin position="269"/>
        <end position="294"/>
    </location>
</feature>
<feature type="transmembrane region" description="Helical" evidence="8">
    <location>
        <begin position="12"/>
        <end position="30"/>
    </location>
</feature>
<evidence type="ECO:0000313" key="9">
    <source>
        <dbReference type="EMBL" id="AKP78895.1"/>
    </source>
</evidence>
<dbReference type="Proteomes" id="UP000036410">
    <property type="component" value="Chromosome"/>
</dbReference>
<evidence type="ECO:0000313" key="10">
    <source>
        <dbReference type="Proteomes" id="UP000036410"/>
    </source>
</evidence>
<dbReference type="EMBL" id="CP010586">
    <property type="protein sequence ID" value="AKP78895.1"/>
    <property type="molecule type" value="Genomic_DNA"/>
</dbReference>
<dbReference type="InterPro" id="IPR004761">
    <property type="entry name" value="Spore_GerAB"/>
</dbReference>
<name>A0A806UCE1_PRIMG</name>
<dbReference type="PANTHER" id="PTHR34975:SF2">
    <property type="entry name" value="SPORE GERMINATION PROTEIN A2"/>
    <property type="match status" value="1"/>
</dbReference>
<dbReference type="GO" id="GO:0016020">
    <property type="term" value="C:membrane"/>
    <property type="evidence" value="ECO:0007669"/>
    <property type="project" value="UniProtKB-SubCell"/>
</dbReference>
<reference evidence="9 10" key="1">
    <citation type="submission" date="2015-01" db="EMBL/GenBank/DDBJ databases">
        <title>Genome sequence of bacillus megaterium Q3.</title>
        <authorList>
            <person name="Wang Y."/>
            <person name="Luo K."/>
            <person name="Bai L."/>
            <person name="Luo F."/>
        </authorList>
    </citation>
    <scope>NUCLEOTIDE SEQUENCE [LARGE SCALE GENOMIC DNA]</scope>
    <source>
        <strain evidence="9 10">Q3</strain>
    </source>
</reference>
<dbReference type="GO" id="GO:0009847">
    <property type="term" value="P:spore germination"/>
    <property type="evidence" value="ECO:0007669"/>
    <property type="project" value="InterPro"/>
</dbReference>
<feature type="transmembrane region" description="Helical" evidence="8">
    <location>
        <begin position="185"/>
        <end position="204"/>
    </location>
</feature>
<dbReference type="RefSeq" id="WP_028415005.1">
    <property type="nucleotide sequence ID" value="NZ_CP010586.1"/>
</dbReference>
<gene>
    <name evidence="9" type="primary">yndE_10</name>
    <name evidence="9" type="ORF">AS52_03934</name>
</gene>
<feature type="transmembrane region" description="Helical" evidence="8">
    <location>
        <begin position="36"/>
        <end position="57"/>
    </location>
</feature>
<proteinExistence type="inferred from homology"/>
<evidence type="ECO:0000256" key="2">
    <source>
        <dbReference type="ARBA" id="ARBA00007998"/>
    </source>
</evidence>
<feature type="transmembrane region" description="Helical" evidence="8">
    <location>
        <begin position="143"/>
        <end position="165"/>
    </location>
</feature>
<dbReference type="AlphaFoldDB" id="A0A806UCE1"/>
<dbReference type="NCBIfam" id="TIGR00912">
    <property type="entry name" value="2A0309"/>
    <property type="match status" value="1"/>
</dbReference>
<dbReference type="PANTHER" id="PTHR34975">
    <property type="entry name" value="SPORE GERMINATION PROTEIN A2"/>
    <property type="match status" value="1"/>
</dbReference>
<keyword evidence="3" id="KW-0813">Transport</keyword>
<accession>A0A806UCE1</accession>
<keyword evidence="5 8" id="KW-0812">Transmembrane</keyword>
<evidence type="ECO:0000256" key="1">
    <source>
        <dbReference type="ARBA" id="ARBA00004141"/>
    </source>
</evidence>
<dbReference type="GeneID" id="48014374"/>
<evidence type="ECO:0000256" key="8">
    <source>
        <dbReference type="SAM" id="Phobius"/>
    </source>
</evidence>
<comment type="subcellular location">
    <subcellularLocation>
        <location evidence="1">Membrane</location>
        <topology evidence="1">Multi-pass membrane protein</topology>
    </subcellularLocation>
</comment>
<keyword evidence="7 8" id="KW-0472">Membrane</keyword>
<sequence>MEKVKISSVQFFILIVLFEHGSALLIPLAMDAKQDAWLAILLGMFGSLLLYLIYYRLYRYYPNMLPTEYMQKLLGKVLGSALAFLYLLHFSYAAARVLRDFGEMLLTFGYPDSPLFVVNAMLMLLIIYTVHKGLEVVARAGELMFILMYILAVAGFVLIFVSGLIDFTSLKPILGDGIWPVLKTVATQTLYIPYGEAVVFTMIFPYVKDPKKVKLVGLCGIVLSGINLAITMAINVSVLGIGLTNRSVFPLLSTVESIRVADFLERLDVFFMIALVIGGFVKISVFFYAVIVGLSTLFKVKRPSALTYPVGTVILFFSLTIASNFQEHLKEGLTIMPVLLFIPFHVVIPLTLLCIAFIKHRIKKTKALQPS</sequence>
<comment type="similarity">
    <text evidence="2">Belongs to the amino acid-polyamine-organocation (APC) superfamily. Spore germination protein (SGP) (TC 2.A.3.9) family.</text>
</comment>